<evidence type="ECO:0000256" key="9">
    <source>
        <dbReference type="PIRSR" id="PIRSR613078-2"/>
    </source>
</evidence>
<dbReference type="GO" id="GO:0005829">
    <property type="term" value="C:cytosol"/>
    <property type="evidence" value="ECO:0007669"/>
    <property type="project" value="TreeGrafter"/>
</dbReference>
<keyword evidence="7 10" id="KW-0472">Membrane</keyword>
<dbReference type="PROSITE" id="PS50920">
    <property type="entry name" value="SOLCAR"/>
    <property type="match status" value="3"/>
</dbReference>
<dbReference type="InterPro" id="IPR013079">
    <property type="entry name" value="6Phosfructo_kin"/>
</dbReference>
<dbReference type="GO" id="GO:0004331">
    <property type="term" value="F:fructose-2,6-bisphosphate 2-phosphatase activity"/>
    <property type="evidence" value="ECO:0007669"/>
    <property type="project" value="TreeGrafter"/>
</dbReference>
<feature type="binding site" evidence="9">
    <location>
        <begin position="265"/>
        <end position="272"/>
    </location>
    <ligand>
        <name>substrate</name>
    </ligand>
</feature>
<feature type="repeat" description="Solcar" evidence="10">
    <location>
        <begin position="662"/>
        <end position="753"/>
    </location>
</feature>
<dbReference type="Gene3D" id="2.60.40.1970">
    <property type="entry name" value="YEATS domain"/>
    <property type="match status" value="1"/>
</dbReference>
<evidence type="ECO:0000256" key="4">
    <source>
        <dbReference type="ARBA" id="ARBA00022692"/>
    </source>
</evidence>
<dbReference type="InterPro" id="IPR027417">
    <property type="entry name" value="P-loop_NTPase"/>
</dbReference>
<dbReference type="Pfam" id="PF01591">
    <property type="entry name" value="6PF2K"/>
    <property type="match status" value="1"/>
</dbReference>
<keyword evidence="12" id="KW-1133">Transmembrane helix</keyword>
<evidence type="ECO:0000256" key="1">
    <source>
        <dbReference type="ARBA" id="ARBA00004141"/>
    </source>
</evidence>
<evidence type="ECO:0000256" key="12">
    <source>
        <dbReference type="SAM" id="Phobius"/>
    </source>
</evidence>
<accession>A0A833RTK6</accession>
<protein>
    <recommendedName>
        <fullName evidence="13">YEATS domain-containing protein</fullName>
    </recommendedName>
</protein>
<comment type="similarity">
    <text evidence="3">In the C-terminal section; belongs to the phosphoglycerate mutase family.</text>
</comment>
<dbReference type="SUPFAM" id="SSF53254">
    <property type="entry name" value="Phosphoglycerate mutase-like"/>
    <property type="match status" value="1"/>
</dbReference>
<dbReference type="PRINTS" id="PR00991">
    <property type="entry name" value="6PFRUCTKNASE"/>
</dbReference>
<evidence type="ECO:0000259" key="13">
    <source>
        <dbReference type="PROSITE" id="PS51037"/>
    </source>
</evidence>
<comment type="caution">
    <text evidence="14">The sequence shown here is derived from an EMBL/GenBank/DDBJ whole genome shotgun (WGS) entry which is preliminary data.</text>
</comment>
<gene>
    <name evidence="14" type="ORF">E2986_13940</name>
</gene>
<evidence type="ECO:0000256" key="10">
    <source>
        <dbReference type="PROSITE-ProRule" id="PRU00282"/>
    </source>
</evidence>
<organism evidence="14 15">
    <name type="scientific">Frieseomelitta varia</name>
    <dbReference type="NCBI Taxonomy" id="561572"/>
    <lineage>
        <taxon>Eukaryota</taxon>
        <taxon>Metazoa</taxon>
        <taxon>Ecdysozoa</taxon>
        <taxon>Arthropoda</taxon>
        <taxon>Hexapoda</taxon>
        <taxon>Insecta</taxon>
        <taxon>Pterygota</taxon>
        <taxon>Neoptera</taxon>
        <taxon>Endopterygota</taxon>
        <taxon>Hymenoptera</taxon>
        <taxon>Apocrita</taxon>
        <taxon>Aculeata</taxon>
        <taxon>Apoidea</taxon>
        <taxon>Anthophila</taxon>
        <taxon>Apidae</taxon>
        <taxon>Frieseomelitta</taxon>
    </lineage>
</organism>
<evidence type="ECO:0000256" key="3">
    <source>
        <dbReference type="ARBA" id="ARBA00008408"/>
    </source>
</evidence>
<feature type="transmembrane region" description="Helical" evidence="12">
    <location>
        <begin position="432"/>
        <end position="449"/>
    </location>
</feature>
<dbReference type="Pfam" id="PF03366">
    <property type="entry name" value="YEATS"/>
    <property type="match status" value="1"/>
</dbReference>
<evidence type="ECO:0000313" key="14">
    <source>
        <dbReference type="EMBL" id="KAF3422627.1"/>
    </source>
</evidence>
<dbReference type="SMART" id="SM00855">
    <property type="entry name" value="PGAM"/>
    <property type="match status" value="1"/>
</dbReference>
<evidence type="ECO:0000256" key="11">
    <source>
        <dbReference type="PROSITE-ProRule" id="PRU00376"/>
    </source>
</evidence>
<dbReference type="CDD" id="cd07067">
    <property type="entry name" value="HP_PGM_like"/>
    <property type="match status" value="1"/>
</dbReference>
<dbReference type="InterPro" id="IPR003094">
    <property type="entry name" value="6Pfruct_kin"/>
</dbReference>
<dbReference type="EMBL" id="WNWW01000666">
    <property type="protein sequence ID" value="KAF3422627.1"/>
    <property type="molecule type" value="Genomic_DNA"/>
</dbReference>
<reference evidence="14" key="1">
    <citation type="submission" date="2019-11" db="EMBL/GenBank/DDBJ databases">
        <title>The nuclear and mitochondrial genomes of Frieseomelitta varia - a highly eusocial stingless bee (Meliponini) with a permanently sterile worker caste.</title>
        <authorList>
            <person name="Freitas F.C.P."/>
            <person name="Lourenco A.P."/>
            <person name="Nunes F.M.F."/>
            <person name="Paschoal A.R."/>
            <person name="Abreu F.C.P."/>
            <person name="Barbin F.O."/>
            <person name="Bataglia L."/>
            <person name="Cardoso-Junior C.A.M."/>
            <person name="Cervoni M.S."/>
            <person name="Silva S.R."/>
            <person name="Dalarmi F."/>
            <person name="Del Lama M.A."/>
            <person name="Depintor T.S."/>
            <person name="Ferreira K.M."/>
            <person name="Goria P.S."/>
            <person name="Jaskot M.C."/>
            <person name="Lago D.C."/>
            <person name="Luna-Lucena D."/>
            <person name="Moda L.M."/>
            <person name="Nascimento L."/>
            <person name="Pedrino M."/>
            <person name="Rabico F.O."/>
            <person name="Sanches F.C."/>
            <person name="Santos D.E."/>
            <person name="Santos C.G."/>
            <person name="Vieira J."/>
            <person name="Lopes T.F."/>
            <person name="Barchuk A.R."/>
            <person name="Hartfelder K."/>
            <person name="Simoes Z.L.P."/>
            <person name="Bitondi M.M.G."/>
            <person name="Pinheiro D.G."/>
        </authorList>
    </citation>
    <scope>NUCLEOTIDE SEQUENCE</scope>
    <source>
        <strain evidence="14">USP_RPSP 00005682</strain>
        <tissue evidence="14">Whole individual</tissue>
    </source>
</reference>
<dbReference type="InterPro" id="IPR023395">
    <property type="entry name" value="MCP_dom_sf"/>
</dbReference>
<dbReference type="InterPro" id="IPR018108">
    <property type="entry name" value="MCP_transmembrane"/>
</dbReference>
<dbReference type="GO" id="GO:0016020">
    <property type="term" value="C:membrane"/>
    <property type="evidence" value="ECO:0007669"/>
    <property type="project" value="UniProtKB-SubCell"/>
</dbReference>
<dbReference type="PROSITE" id="PS00175">
    <property type="entry name" value="PG_MUTASE"/>
    <property type="match status" value="1"/>
</dbReference>
<dbReference type="GO" id="GO:0005524">
    <property type="term" value="F:ATP binding"/>
    <property type="evidence" value="ECO:0007669"/>
    <property type="project" value="UniProtKB-KW"/>
</dbReference>
<dbReference type="InterPro" id="IPR029033">
    <property type="entry name" value="His_PPase_superfam"/>
</dbReference>
<dbReference type="FunFam" id="3.40.50.300:FF:000047">
    <property type="entry name" value="6-phosphofructo-2-kinase/fructose-2, 6-bisphosphatase 3 isoform 2"/>
    <property type="match status" value="1"/>
</dbReference>
<dbReference type="InterPro" id="IPR055129">
    <property type="entry name" value="YEATS_dom"/>
</dbReference>
<feature type="domain" description="YEATS" evidence="13">
    <location>
        <begin position="336"/>
        <end position="469"/>
    </location>
</feature>
<dbReference type="PANTHER" id="PTHR10606">
    <property type="entry name" value="6-PHOSPHOFRUCTO-2-KINASE/FRUCTOSE-2,6-BISPHOSPHATASE"/>
    <property type="match status" value="1"/>
</dbReference>
<dbReference type="GO" id="GO:0003873">
    <property type="term" value="F:6-phosphofructo-2-kinase activity"/>
    <property type="evidence" value="ECO:0007669"/>
    <property type="project" value="InterPro"/>
</dbReference>
<keyword evidence="8 11" id="KW-0539">Nucleus</keyword>
<dbReference type="InterPro" id="IPR038704">
    <property type="entry name" value="YEAST_sf"/>
</dbReference>
<comment type="subcellular location">
    <subcellularLocation>
        <location evidence="1">Membrane</location>
        <topology evidence="1">Multi-pass membrane protein</topology>
    </subcellularLocation>
    <subcellularLocation>
        <location evidence="11">Nucleus</location>
    </subcellularLocation>
</comment>
<keyword evidence="6" id="KW-0067">ATP-binding</keyword>
<sequence length="759" mass="86335">MTDPKIEMHYTPPNSDTIQTKPFPIRGERANFVNKPHVIAMVGLPARGKTYISKKLCRYLNWIGISTKVFNLGEYRRHATTAYQCHEFFRPDNIKAMAIRTQCAMDALKDVCQWLESGDGEVAVFDATNSTVERRQLIRDIVVEKMGFKLFFVESVCNDPEIVEQNIMELIRKDELLLVQVKVSSPDYANMNKEEVLADFMLRIEHYQEKYQPLDENQESDLSFMKIYNTGEKVLVHKHEGHIQSRIVYYLMNIHIVPRTIYLTRHGESAMNLEGKIGGDSELSDRGWEYAKALASYITSQNIQGLRVWTSWLKRTIQTASDVNAPQERWKALNEIDAGVTIVKPIVYGNVARYFGKKREEDGHTHQWTVYVKPYHNEDMSTYVKKVHFKLHESYNNPNRIMTKPPYELTETGWGEFEIVIKIYFHDPNERPVSIIFIILTVFIIYNFVKVIYIRNSPGIEFAIGALAAVGAGFFTNPVDVIKVRLQLQGELEARNTYRKIYKNTLHAGYVIAKHEGVCALQAGIVPALYFQVVLNGIRLGAYNTAKKYDLITNDKGNTDVLKTALFTGTAGSVGAVLSSPFYMVKTQLQARSAQSIAVGYQHNYTGTWCAFKSLWKEGGIIALYRGWYANIPRVFVGSATQLTTFGLAADWLRSLQMFTDQPILLTFLASVIGGSCVALTMQPFDVLATRLYNQKTDVSGKGALYNGFLDAIIKILRTEGLSGLYKGIFPTWMRIAPHTVLCLVFYEKLDQLYTVLQN</sequence>
<evidence type="ECO:0000256" key="2">
    <source>
        <dbReference type="ARBA" id="ARBA00006375"/>
    </source>
</evidence>
<evidence type="ECO:0000256" key="6">
    <source>
        <dbReference type="ARBA" id="ARBA00022840"/>
    </source>
</evidence>
<feature type="repeat" description="Solcar" evidence="10">
    <location>
        <begin position="559"/>
        <end position="652"/>
    </location>
</feature>
<evidence type="ECO:0000256" key="8">
    <source>
        <dbReference type="ARBA" id="ARBA00023242"/>
    </source>
</evidence>
<dbReference type="AlphaFoldDB" id="A0A833RTK6"/>
<evidence type="ECO:0000256" key="7">
    <source>
        <dbReference type="ARBA" id="ARBA00023136"/>
    </source>
</evidence>
<dbReference type="GO" id="GO:0006003">
    <property type="term" value="P:fructose 2,6-bisphosphate metabolic process"/>
    <property type="evidence" value="ECO:0007669"/>
    <property type="project" value="InterPro"/>
</dbReference>
<dbReference type="SUPFAM" id="SSF52540">
    <property type="entry name" value="P-loop containing nucleoside triphosphate hydrolases"/>
    <property type="match status" value="1"/>
</dbReference>
<keyword evidence="5" id="KW-0547">Nucleotide-binding</keyword>
<proteinExistence type="inferred from homology"/>
<comment type="similarity">
    <text evidence="2">Belongs to the mitochondrial carrier (TC 2.A.29) family.</text>
</comment>
<evidence type="ECO:0000313" key="15">
    <source>
        <dbReference type="Proteomes" id="UP000655588"/>
    </source>
</evidence>
<dbReference type="Pfam" id="PF00153">
    <property type="entry name" value="Mito_carr"/>
    <property type="match status" value="3"/>
</dbReference>
<dbReference type="Pfam" id="PF00300">
    <property type="entry name" value="His_Phos_1"/>
    <property type="match status" value="1"/>
</dbReference>
<keyword evidence="15" id="KW-1185">Reference proteome</keyword>
<dbReference type="SUPFAM" id="SSF103506">
    <property type="entry name" value="Mitochondrial carrier"/>
    <property type="match status" value="1"/>
</dbReference>
<keyword evidence="4 10" id="KW-0812">Transmembrane</keyword>
<dbReference type="GO" id="GO:0005634">
    <property type="term" value="C:nucleus"/>
    <property type="evidence" value="ECO:0007669"/>
    <property type="project" value="UniProtKB-SubCell"/>
</dbReference>
<evidence type="ECO:0000256" key="5">
    <source>
        <dbReference type="ARBA" id="ARBA00022741"/>
    </source>
</evidence>
<feature type="binding site" evidence="9">
    <location>
        <position position="315"/>
    </location>
    <ligand>
        <name>substrate</name>
    </ligand>
</feature>
<dbReference type="GO" id="GO:0006000">
    <property type="term" value="P:fructose metabolic process"/>
    <property type="evidence" value="ECO:0007669"/>
    <property type="project" value="InterPro"/>
</dbReference>
<name>A0A833RTK6_9HYME</name>
<dbReference type="PANTHER" id="PTHR10606:SF44">
    <property type="entry name" value="6-PHOSPHOFRUCTO 2-KINASE_FRUCTOSE 2,6-BISPHOSPHATASE LONG FORM"/>
    <property type="match status" value="1"/>
</dbReference>
<dbReference type="CDD" id="cd16909">
    <property type="entry name" value="YEATS_GAS41_like"/>
    <property type="match status" value="1"/>
</dbReference>
<dbReference type="Gene3D" id="1.50.40.10">
    <property type="entry name" value="Mitochondrial carrier domain"/>
    <property type="match status" value="1"/>
</dbReference>
<dbReference type="Gene3D" id="3.40.50.300">
    <property type="entry name" value="P-loop containing nucleotide triphosphate hydrolases"/>
    <property type="match status" value="1"/>
</dbReference>
<dbReference type="InterPro" id="IPR001345">
    <property type="entry name" value="PG/BPGM_mutase_AS"/>
</dbReference>
<dbReference type="Proteomes" id="UP000655588">
    <property type="component" value="Unassembled WGS sequence"/>
</dbReference>
<dbReference type="PROSITE" id="PS51037">
    <property type="entry name" value="YEATS"/>
    <property type="match status" value="1"/>
</dbReference>
<dbReference type="InterPro" id="IPR013078">
    <property type="entry name" value="His_Pase_superF_clade-1"/>
</dbReference>
<feature type="repeat" description="Solcar" evidence="10">
    <location>
        <begin position="460"/>
        <end position="549"/>
    </location>
</feature>